<organism evidence="2 3">
    <name type="scientific">Ceraceosorus bombacis</name>
    <dbReference type="NCBI Taxonomy" id="401625"/>
    <lineage>
        <taxon>Eukaryota</taxon>
        <taxon>Fungi</taxon>
        <taxon>Dikarya</taxon>
        <taxon>Basidiomycota</taxon>
        <taxon>Ustilaginomycotina</taxon>
        <taxon>Exobasidiomycetes</taxon>
        <taxon>Ceraceosorales</taxon>
        <taxon>Ceraceosoraceae</taxon>
        <taxon>Ceraceosorus</taxon>
    </lineage>
</organism>
<sequence length="725" mass="78857">MRLPFQCLSPSYLCRSDLAIDSTLEPEQVFKERSLMVPVLAAMEPTYEPHDVSPSTKTTSLEWNVDEHDCSRSTNYAWSSHTNTRNPVELVRTFTGTFRKCQVKTRRVALAPRLPMASKSPRKGLDLLANWHFAFSEAKDSWTTCNWSAQNSPLSLDEKHDTFLRDDYIAKCTRSRVAFKTDVPSNEKSEPPHSASVSIDGDACSCKDAVALLHRDADWLETASPALPSSTAAPSKGIGLLRTLSKKMPWFVSDRATMRQAARRASQASGQKGQPTRTTTPRQARDAIELDEPRALCQSPLGEPPMPDHLPTTKTPSLYIGNGPRPLSLLLDVCDNADTQSLTSTGPTSFSSSSCQFEEQVHGSVCALAHDSLPGALSKGPIVRSIDVKAQAMRRQRPSLSLVLKEQHASRTFSEPLLRTSTHCTTPVRRLTVRNGVASASSPASLSSFDHAQDAANTDSSPTTFEDGHRLISAPPGTENWRPFPLADIHKADSDTFDSESTLRYQDHCPISSPITPRARCEGLRSSSTLPHRAALRAEHDVPPPLMGSTWGAGAYANKNVSDSSSSNFLNMRLLRMNRGGLEQWSSLTSAPFPFQPSESPSHLGLNIHTTATAPAAKRANSFSSLGRRFPTNTFSSQHRLSTFAFTSPGFSVSPSASAPSPSFQILERRATAPCRHAKCTTTSCTPSDEWSSSVLTAVPPTPIAAQHDADADADADAGFCSRDD</sequence>
<accession>A0A0P1BJM0</accession>
<dbReference type="OrthoDB" id="10318783at2759"/>
<dbReference type="AlphaFoldDB" id="A0A0P1BJM0"/>
<feature type="compositionally biased region" description="Polar residues" evidence="1">
    <location>
        <begin position="455"/>
        <end position="464"/>
    </location>
</feature>
<reference evidence="2 3" key="1">
    <citation type="submission" date="2014-09" db="EMBL/GenBank/DDBJ databases">
        <authorList>
            <person name="Magalhaes I.L.F."/>
            <person name="Oliveira U."/>
            <person name="Santos F.R."/>
            <person name="Vidigal T.H.D.A."/>
            <person name="Brescovit A.D."/>
            <person name="Santos A.J."/>
        </authorList>
    </citation>
    <scope>NUCLEOTIDE SEQUENCE [LARGE SCALE GENOMIC DNA]</scope>
</reference>
<feature type="compositionally biased region" description="Low complexity" evidence="1">
    <location>
        <begin position="259"/>
        <end position="282"/>
    </location>
</feature>
<evidence type="ECO:0000313" key="3">
    <source>
        <dbReference type="Proteomes" id="UP000054845"/>
    </source>
</evidence>
<evidence type="ECO:0000256" key="1">
    <source>
        <dbReference type="SAM" id="MobiDB-lite"/>
    </source>
</evidence>
<dbReference type="Proteomes" id="UP000054845">
    <property type="component" value="Unassembled WGS sequence"/>
</dbReference>
<protein>
    <submittedName>
        <fullName evidence="2">Uncharacterized protein</fullName>
    </submittedName>
</protein>
<dbReference type="EMBL" id="CCYA01000273">
    <property type="protein sequence ID" value="CEH15910.1"/>
    <property type="molecule type" value="Genomic_DNA"/>
</dbReference>
<name>A0A0P1BJM0_9BASI</name>
<feature type="region of interest" description="Disordered" evidence="1">
    <location>
        <begin position="441"/>
        <end position="466"/>
    </location>
</feature>
<proteinExistence type="predicted"/>
<feature type="region of interest" description="Disordered" evidence="1">
    <location>
        <begin position="259"/>
        <end position="288"/>
    </location>
</feature>
<keyword evidence="3" id="KW-1185">Reference proteome</keyword>
<feature type="region of interest" description="Disordered" evidence="1">
    <location>
        <begin position="700"/>
        <end position="725"/>
    </location>
</feature>
<evidence type="ECO:0000313" key="2">
    <source>
        <dbReference type="EMBL" id="CEH15910.1"/>
    </source>
</evidence>